<organism evidence="14 15">
    <name type="scientific">Bacillus thermozeamaize</name>
    <dbReference type="NCBI Taxonomy" id="230954"/>
    <lineage>
        <taxon>Bacteria</taxon>
        <taxon>Bacillati</taxon>
        <taxon>Bacillota</taxon>
        <taxon>Bacilli</taxon>
        <taxon>Bacillales</taxon>
        <taxon>Bacillaceae</taxon>
        <taxon>Bacillus</taxon>
    </lineage>
</organism>
<dbReference type="Pfam" id="PF06827">
    <property type="entry name" value="zf-FPG_IleRS"/>
    <property type="match status" value="1"/>
</dbReference>
<dbReference type="InterPro" id="IPR050081">
    <property type="entry name" value="Ile-tRNA_ligase"/>
</dbReference>
<keyword evidence="7 10" id="KW-0030">Aminoacyl-tRNA synthetase</keyword>
<evidence type="ECO:0000256" key="2">
    <source>
        <dbReference type="ARBA" id="ARBA00022490"/>
    </source>
</evidence>
<dbReference type="PRINTS" id="PR00984">
    <property type="entry name" value="TRNASYNTHILE"/>
</dbReference>
<reference evidence="15" key="1">
    <citation type="submission" date="2016-06" db="EMBL/GenBank/DDBJ databases">
        <authorList>
            <person name="Nascimento L."/>
            <person name="Pereira R.V."/>
            <person name="Martins L.F."/>
            <person name="Quaggio R.B."/>
            <person name="Silva A.M."/>
            <person name="Setubal J.C."/>
        </authorList>
    </citation>
    <scope>NUCLEOTIDE SEQUENCE [LARGE SCALE GENOMIC DNA]</scope>
</reference>
<dbReference type="CDD" id="cd00818">
    <property type="entry name" value="IleRS_core"/>
    <property type="match status" value="1"/>
</dbReference>
<dbReference type="Gene3D" id="3.90.740.10">
    <property type="entry name" value="Valyl/Leucyl/Isoleucyl-tRNA synthetase, editing domain"/>
    <property type="match status" value="1"/>
</dbReference>
<dbReference type="GO" id="GO:0005524">
    <property type="term" value="F:ATP binding"/>
    <property type="evidence" value="ECO:0007669"/>
    <property type="project" value="UniProtKB-UniRule"/>
</dbReference>
<proteinExistence type="inferred from homology"/>
<feature type="domain" description="Zinc finger FPG/IleRS-type" evidence="12">
    <location>
        <begin position="887"/>
        <end position="915"/>
    </location>
</feature>
<comment type="subunit">
    <text evidence="10">Monomer.</text>
</comment>
<evidence type="ECO:0000256" key="6">
    <source>
        <dbReference type="ARBA" id="ARBA00022917"/>
    </source>
</evidence>
<dbReference type="Pfam" id="PF08264">
    <property type="entry name" value="Anticodon_1"/>
    <property type="match status" value="1"/>
</dbReference>
<dbReference type="InterPro" id="IPR001412">
    <property type="entry name" value="aa-tRNA-synth_I_CS"/>
</dbReference>
<dbReference type="GO" id="GO:0004822">
    <property type="term" value="F:isoleucine-tRNA ligase activity"/>
    <property type="evidence" value="ECO:0007669"/>
    <property type="project" value="UniProtKB-UniRule"/>
</dbReference>
<sequence>MDYSKTINLPQTDFPMRGNLPKREPEIQAWWEEVDIYRKVQERQKGKPKFILHDGPPYANGDIHIGHAMNKILKDIIVRFKTMSGFDAPYVPGWDTHGLPIEQAIIKSQKLDRHKMDVLEFREKCKEYALSYVERQREQFKRLGVRGDWKNPYLTLDPAYEAEQIRLFGQMAKKGYIYKGLKPVYWSPSSETALAEAEIEYYDKRSPSIYVKFPVKDGKGLLPTERTFVVIWTTTPWTLPANLAVAVHPDFTYVLVQAGEEQYVIAEGLLSQVQAAIGWEQVEVKRKFPGKQLEGVVCRHPFADYQRDSLVILGEHVTLDAGTGCVHTAPGHGEDDFYVGQKYGLGVLSPVDDKGYFTEDAPGFAGMFYEEGNKAITAKLEAEGMLLKLDFITHQYPHDWRTKKPVIFRATEQWFASIDGFREQMLEEIRNVRFTPRWGEQRLYNMIHDRRDWCISRQRVWGVPIPIFYCADCGEIIIDDATIEHIAQLFEREGSSAWFARSAEELIPPGFACPSCSGSSFTKETDIMDVWFDSGSSHAAVLKKREELAWPADMYLEGSDQYRGWFNSSISTSVATTGQAPYRQVLSHGFTLDGEGRKMSKSLGNVIVPQKVMEQLGADILRLWVASVDYTGDVRISDNILKQIAEVYRKIRNTFRFLLGNLYDFDPQAHRVPLTDLPELEQYMLHRLQEVEKRTFQAYEAYEFHLVYHTINNFCTVDLSQFYFDISKDVLYTQGTDAPERRAVQTVLFEVLHSLVRLVAPILPHTAEEVWRHAPGTEAISVQLTDMPRENRITLGQEVVQRWQQFMELRDVVLKALEDARKEKVIGTSLAASVDLYPDEETHQLLSHFQNLEKLFIVSHVTLHPPGAEIRAHQTVPLLVAVKHADGEKCERCWTITPEVGTHPVHRALCRRCAEAVEKYYSDVV</sequence>
<dbReference type="InterPro" id="IPR014729">
    <property type="entry name" value="Rossmann-like_a/b/a_fold"/>
</dbReference>
<evidence type="ECO:0000259" key="11">
    <source>
        <dbReference type="Pfam" id="PF00133"/>
    </source>
</evidence>
<feature type="domain" description="Aminoacyl-tRNA synthetase class Ia" evidence="11">
    <location>
        <begin position="27"/>
        <end position="637"/>
    </location>
</feature>
<feature type="short sequence motif" description="'HIGH' region" evidence="10">
    <location>
        <begin position="57"/>
        <end position="67"/>
    </location>
</feature>
<evidence type="ECO:0000256" key="9">
    <source>
        <dbReference type="ARBA" id="ARBA00048359"/>
    </source>
</evidence>
<dbReference type="InterPro" id="IPR009080">
    <property type="entry name" value="tRNAsynth_Ia_anticodon-bd"/>
</dbReference>
<feature type="binding site" evidence="10">
    <location>
        <position position="557"/>
    </location>
    <ligand>
        <name>L-isoleucyl-5'-AMP</name>
        <dbReference type="ChEBI" id="CHEBI:178002"/>
    </ligand>
</feature>
<feature type="short sequence motif" description="'KMSKS' region" evidence="10">
    <location>
        <begin position="598"/>
        <end position="602"/>
    </location>
</feature>
<dbReference type="GO" id="GO:0005829">
    <property type="term" value="C:cytosol"/>
    <property type="evidence" value="ECO:0007669"/>
    <property type="project" value="TreeGrafter"/>
</dbReference>
<dbReference type="PANTHER" id="PTHR42765:SF1">
    <property type="entry name" value="ISOLEUCINE--TRNA LIGASE, MITOCHONDRIAL"/>
    <property type="match status" value="1"/>
</dbReference>
<evidence type="ECO:0000256" key="1">
    <source>
        <dbReference type="ARBA" id="ARBA00006887"/>
    </source>
</evidence>
<dbReference type="PROSITE" id="PS00178">
    <property type="entry name" value="AA_TRNA_LIGASE_I"/>
    <property type="match status" value="1"/>
</dbReference>
<feature type="binding site" evidence="10">
    <location>
        <position position="913"/>
    </location>
    <ligand>
        <name>Zn(2+)</name>
        <dbReference type="ChEBI" id="CHEBI:29105"/>
    </ligand>
</feature>
<evidence type="ECO:0000256" key="8">
    <source>
        <dbReference type="ARBA" id="ARBA00025217"/>
    </source>
</evidence>
<dbReference type="Gene3D" id="1.10.10.830">
    <property type="entry name" value="Ile-tRNA synthetase CP2 domain-like"/>
    <property type="match status" value="1"/>
</dbReference>
<dbReference type="FunFam" id="1.10.730.20:FF:000001">
    <property type="entry name" value="Isoleucine--tRNA ligase"/>
    <property type="match status" value="1"/>
</dbReference>
<evidence type="ECO:0000313" key="15">
    <source>
        <dbReference type="Proteomes" id="UP000196475"/>
    </source>
</evidence>
<dbReference type="GO" id="GO:0000049">
    <property type="term" value="F:tRNA binding"/>
    <property type="evidence" value="ECO:0007669"/>
    <property type="project" value="InterPro"/>
</dbReference>
<comment type="caution">
    <text evidence="14">The sequence shown here is derived from an EMBL/GenBank/DDBJ whole genome shotgun (WGS) entry which is preliminary data.</text>
</comment>
<dbReference type="InterPro" id="IPR033708">
    <property type="entry name" value="Anticodon_Ile_BEm"/>
</dbReference>
<comment type="domain">
    <text evidence="10">IleRS has two distinct active sites: one for aminoacylation and one for editing. The misactivated valine is translocated from the active site to the editing site, which sterically excludes the correctly activated isoleucine. The single editing site contains two valyl binding pockets, one specific for each substrate (Val-AMP or Val-tRNA(Ile)).</text>
</comment>
<feature type="binding site" evidence="10">
    <location>
        <position position="601"/>
    </location>
    <ligand>
        <name>ATP</name>
        <dbReference type="ChEBI" id="CHEBI:30616"/>
    </ligand>
</feature>
<dbReference type="Gene3D" id="3.40.50.620">
    <property type="entry name" value="HUPs"/>
    <property type="match status" value="2"/>
</dbReference>
<feature type="binding site" evidence="10">
    <location>
        <position position="890"/>
    </location>
    <ligand>
        <name>Zn(2+)</name>
        <dbReference type="ChEBI" id="CHEBI:29105"/>
    </ligand>
</feature>
<dbReference type="SUPFAM" id="SSF50677">
    <property type="entry name" value="ValRS/IleRS/LeuRS editing domain"/>
    <property type="match status" value="1"/>
</dbReference>
<comment type="catalytic activity">
    <reaction evidence="9 10">
        <text>tRNA(Ile) + L-isoleucine + ATP = L-isoleucyl-tRNA(Ile) + AMP + diphosphate</text>
        <dbReference type="Rhea" id="RHEA:11060"/>
        <dbReference type="Rhea" id="RHEA-COMP:9666"/>
        <dbReference type="Rhea" id="RHEA-COMP:9695"/>
        <dbReference type="ChEBI" id="CHEBI:30616"/>
        <dbReference type="ChEBI" id="CHEBI:33019"/>
        <dbReference type="ChEBI" id="CHEBI:58045"/>
        <dbReference type="ChEBI" id="CHEBI:78442"/>
        <dbReference type="ChEBI" id="CHEBI:78528"/>
        <dbReference type="ChEBI" id="CHEBI:456215"/>
        <dbReference type="EC" id="6.1.1.5"/>
    </reaction>
</comment>
<protein>
    <recommendedName>
        <fullName evidence="10">Isoleucine--tRNA ligase</fullName>
        <ecNumber evidence="10">6.1.1.5</ecNumber>
    </recommendedName>
    <alternativeName>
        <fullName evidence="10">Isoleucyl-tRNA synthetase</fullName>
        <shortName evidence="10">IleRS</shortName>
    </alternativeName>
</protein>
<feature type="domain" description="Methionyl/Valyl/Leucyl/Isoleucyl-tRNA synthetase anticodon-binding" evidence="13">
    <location>
        <begin position="682"/>
        <end position="834"/>
    </location>
</feature>
<evidence type="ECO:0000259" key="12">
    <source>
        <dbReference type="Pfam" id="PF06827"/>
    </source>
</evidence>
<dbReference type="Pfam" id="PF00133">
    <property type="entry name" value="tRNA-synt_1"/>
    <property type="match status" value="1"/>
</dbReference>
<evidence type="ECO:0000256" key="3">
    <source>
        <dbReference type="ARBA" id="ARBA00022598"/>
    </source>
</evidence>
<dbReference type="FunFam" id="3.90.740.10:FF:000006">
    <property type="entry name" value="Isoleucine--tRNA ligase"/>
    <property type="match status" value="1"/>
</dbReference>
<dbReference type="Gene3D" id="1.10.730.20">
    <property type="match status" value="1"/>
</dbReference>
<dbReference type="EMBL" id="LZRT01000070">
    <property type="protein sequence ID" value="OUM87740.1"/>
    <property type="molecule type" value="Genomic_DNA"/>
</dbReference>
<dbReference type="InterPro" id="IPR002301">
    <property type="entry name" value="Ile-tRNA-ligase"/>
</dbReference>
<comment type="subcellular location">
    <subcellularLocation>
        <location evidence="10">Cytoplasm</location>
    </subcellularLocation>
</comment>
<dbReference type="GO" id="GO:0002161">
    <property type="term" value="F:aminoacyl-tRNA deacylase activity"/>
    <property type="evidence" value="ECO:0007669"/>
    <property type="project" value="InterPro"/>
</dbReference>
<dbReference type="InterPro" id="IPR002300">
    <property type="entry name" value="aa-tRNA-synth_Ia"/>
</dbReference>
<keyword evidence="4 10" id="KW-0547">Nucleotide-binding</keyword>
<comment type="function">
    <text evidence="8 10">Catalyzes the attachment of isoleucine to tRNA(Ile). As IleRS can inadvertently accommodate and process structurally similar amino acids such as valine, to avoid such errors it has two additional distinct tRNA(Ile)-dependent editing activities. One activity is designated as 'pretransfer' editing and involves the hydrolysis of activated Val-AMP. The other activity is designated 'posttransfer' editing and involves deacylation of mischarged Val-tRNA(Ile).</text>
</comment>
<gene>
    <name evidence="10" type="primary">ileS</name>
    <name evidence="14" type="ORF">BAA01_13105</name>
</gene>
<evidence type="ECO:0000313" key="14">
    <source>
        <dbReference type="EMBL" id="OUM87740.1"/>
    </source>
</evidence>
<evidence type="ECO:0000256" key="5">
    <source>
        <dbReference type="ARBA" id="ARBA00022840"/>
    </source>
</evidence>
<dbReference type="InterPro" id="IPR013155">
    <property type="entry name" value="M/V/L/I-tRNA-synth_anticd-bd"/>
</dbReference>
<dbReference type="HAMAP" id="MF_02002">
    <property type="entry name" value="Ile_tRNA_synth_type1"/>
    <property type="match status" value="1"/>
</dbReference>
<keyword evidence="2 10" id="KW-0963">Cytoplasm</keyword>
<dbReference type="GO" id="GO:0006428">
    <property type="term" value="P:isoleucyl-tRNA aminoacylation"/>
    <property type="evidence" value="ECO:0007669"/>
    <property type="project" value="UniProtKB-UniRule"/>
</dbReference>
<keyword evidence="5 10" id="KW-0067">ATP-binding</keyword>
<dbReference type="NCBIfam" id="TIGR00392">
    <property type="entry name" value="ileS"/>
    <property type="match status" value="1"/>
</dbReference>
<accession>A0A1Y3PK62</accession>
<feature type="binding site" evidence="10">
    <location>
        <position position="893"/>
    </location>
    <ligand>
        <name>Zn(2+)</name>
        <dbReference type="ChEBI" id="CHEBI:29105"/>
    </ligand>
</feature>
<keyword evidence="10" id="KW-0862">Zinc</keyword>
<comment type="similarity">
    <text evidence="1 10">Belongs to the class-I aminoacyl-tRNA synthetase family. IleS type 1 subfamily.</text>
</comment>
<evidence type="ECO:0000256" key="4">
    <source>
        <dbReference type="ARBA" id="ARBA00022741"/>
    </source>
</evidence>
<keyword evidence="3 10" id="KW-0436">Ligase</keyword>
<keyword evidence="10" id="KW-0479">Metal-binding</keyword>
<evidence type="ECO:0000256" key="10">
    <source>
        <dbReference type="HAMAP-Rule" id="MF_02002"/>
    </source>
</evidence>
<dbReference type="InterPro" id="IPR009008">
    <property type="entry name" value="Val/Leu/Ile-tRNA-synth_edit"/>
</dbReference>
<dbReference type="Proteomes" id="UP000196475">
    <property type="component" value="Unassembled WGS sequence"/>
</dbReference>
<feature type="binding site" evidence="10">
    <location>
        <position position="910"/>
    </location>
    <ligand>
        <name>Zn(2+)</name>
        <dbReference type="ChEBI" id="CHEBI:29105"/>
    </ligand>
</feature>
<dbReference type="PANTHER" id="PTHR42765">
    <property type="entry name" value="SOLEUCYL-TRNA SYNTHETASE"/>
    <property type="match status" value="1"/>
</dbReference>
<comment type="cofactor">
    <cofactor evidence="10">
        <name>Zn(2+)</name>
        <dbReference type="ChEBI" id="CHEBI:29105"/>
    </cofactor>
    <text evidence="10">Binds 1 zinc ion per subunit.</text>
</comment>
<dbReference type="InterPro" id="IPR010663">
    <property type="entry name" value="Znf_FPG/IleRS"/>
</dbReference>
<dbReference type="SUPFAM" id="SSF52374">
    <property type="entry name" value="Nucleotidylyl transferase"/>
    <property type="match status" value="1"/>
</dbReference>
<dbReference type="FunFam" id="3.40.50.620:FF:000152">
    <property type="entry name" value="Isoleucine--tRNA ligase"/>
    <property type="match status" value="1"/>
</dbReference>
<keyword evidence="6 10" id="KW-0648">Protein biosynthesis</keyword>
<evidence type="ECO:0000256" key="7">
    <source>
        <dbReference type="ARBA" id="ARBA00023146"/>
    </source>
</evidence>
<dbReference type="EC" id="6.1.1.5" evidence="10"/>
<name>A0A1Y3PK62_9BACI</name>
<evidence type="ECO:0000259" key="13">
    <source>
        <dbReference type="Pfam" id="PF08264"/>
    </source>
</evidence>
<dbReference type="CDD" id="cd07960">
    <property type="entry name" value="Anticodon_Ia_Ile_BEm"/>
    <property type="match status" value="1"/>
</dbReference>
<dbReference type="InterPro" id="IPR023585">
    <property type="entry name" value="Ile-tRNA-ligase_type1"/>
</dbReference>
<dbReference type="AlphaFoldDB" id="A0A1Y3PK62"/>
<dbReference type="GO" id="GO:0008270">
    <property type="term" value="F:zinc ion binding"/>
    <property type="evidence" value="ECO:0007669"/>
    <property type="project" value="UniProtKB-UniRule"/>
</dbReference>
<dbReference type="SUPFAM" id="SSF47323">
    <property type="entry name" value="Anticodon-binding domain of a subclass of class I aminoacyl-tRNA synthetases"/>
    <property type="match status" value="1"/>
</dbReference>